<reference evidence="1" key="1">
    <citation type="submission" date="2022-07" db="EMBL/GenBank/DDBJ databases">
        <title>Phylogenomic reconstructions and comparative analyses of Kickxellomycotina fungi.</title>
        <authorList>
            <person name="Reynolds N.K."/>
            <person name="Stajich J.E."/>
            <person name="Barry K."/>
            <person name="Grigoriev I.V."/>
            <person name="Crous P."/>
            <person name="Smith M.E."/>
        </authorList>
    </citation>
    <scope>NUCLEOTIDE SEQUENCE</scope>
    <source>
        <strain evidence="1">CBS 190363</strain>
    </source>
</reference>
<keyword evidence="2" id="KW-1185">Reference proteome</keyword>
<proteinExistence type="predicted"/>
<name>A0ACC1M4J3_9FUNG</name>
<accession>A0ACC1M4J3</accession>
<gene>
    <name evidence="1" type="ORF">IWW38_002336</name>
</gene>
<evidence type="ECO:0000313" key="2">
    <source>
        <dbReference type="Proteomes" id="UP001139981"/>
    </source>
</evidence>
<protein>
    <submittedName>
        <fullName evidence="1">Uncharacterized protein</fullName>
    </submittedName>
</protein>
<dbReference type="EMBL" id="JANBVB010000307">
    <property type="protein sequence ID" value="KAJ2895313.1"/>
    <property type="molecule type" value="Genomic_DNA"/>
</dbReference>
<sequence length="278" mass="31320">MATPEAPLREILKSISFTRFPLYHIEPFFVPETIERPQLFVYRPLNQTPQGLPTSDVECLRVLALLKFSNYEFDLKYTHEPNMSPNEQLPFLLLPSGLAIDNQHIEEHLAQRQEEKEGKEGGGNNELAYYELARHNLVPAVEYLVWVDRVGFEAMGVQGYLKHYSAVARCWLGWSRAAGVAEKLQTGLPEYGAALDGEVVCENALRALDSLLVLLGDRKFFSAGDKPSSLDALVFACLNAFLESPVKSPVRTALTRVDSKYKPLVDFALRISEAYFPR</sequence>
<dbReference type="Proteomes" id="UP001139981">
    <property type="component" value="Unassembled WGS sequence"/>
</dbReference>
<organism evidence="1 2">
    <name type="scientific">Coemansia aciculifera</name>
    <dbReference type="NCBI Taxonomy" id="417176"/>
    <lineage>
        <taxon>Eukaryota</taxon>
        <taxon>Fungi</taxon>
        <taxon>Fungi incertae sedis</taxon>
        <taxon>Zoopagomycota</taxon>
        <taxon>Kickxellomycotina</taxon>
        <taxon>Kickxellomycetes</taxon>
        <taxon>Kickxellales</taxon>
        <taxon>Kickxellaceae</taxon>
        <taxon>Coemansia</taxon>
    </lineage>
</organism>
<evidence type="ECO:0000313" key="1">
    <source>
        <dbReference type="EMBL" id="KAJ2895313.1"/>
    </source>
</evidence>
<comment type="caution">
    <text evidence="1">The sequence shown here is derived from an EMBL/GenBank/DDBJ whole genome shotgun (WGS) entry which is preliminary data.</text>
</comment>